<feature type="binding site" evidence="7">
    <location>
        <position position="98"/>
    </location>
    <ligand>
        <name>Zn(2+)</name>
        <dbReference type="ChEBI" id="CHEBI:29105"/>
    </ligand>
</feature>
<feature type="binding site" evidence="7">
    <location>
        <position position="347"/>
    </location>
    <ligand>
        <name>N-formimidoyl-L-glutamate</name>
        <dbReference type="ChEBI" id="CHEBI:58928"/>
    </ligand>
</feature>
<comment type="catalytic activity">
    <reaction evidence="7">
        <text>4-imidazolone-5-propanoate + H2O = N-formimidoyl-L-glutamate</text>
        <dbReference type="Rhea" id="RHEA:23660"/>
        <dbReference type="ChEBI" id="CHEBI:15377"/>
        <dbReference type="ChEBI" id="CHEBI:58928"/>
        <dbReference type="ChEBI" id="CHEBI:77893"/>
        <dbReference type="EC" id="3.5.2.7"/>
    </reaction>
</comment>
<feature type="binding site" evidence="7">
    <location>
        <position position="170"/>
    </location>
    <ligand>
        <name>N-formimidoyl-L-glutamate</name>
        <dbReference type="ChEBI" id="CHEBI:58928"/>
    </ligand>
</feature>
<feature type="binding site" evidence="7">
    <location>
        <position position="343"/>
    </location>
    <ligand>
        <name>Fe(3+)</name>
        <dbReference type="ChEBI" id="CHEBI:29034"/>
    </ligand>
</feature>
<dbReference type="GO" id="GO:0050480">
    <property type="term" value="F:imidazolonepropionase activity"/>
    <property type="evidence" value="ECO:0007669"/>
    <property type="project" value="UniProtKB-EC"/>
</dbReference>
<feature type="binding site" evidence="7">
    <location>
        <position position="268"/>
    </location>
    <ligand>
        <name>Fe(3+)</name>
        <dbReference type="ChEBI" id="CHEBI:29034"/>
    </ligand>
</feature>
<proteinExistence type="inferred from homology"/>
<dbReference type="InterPro" id="IPR005920">
    <property type="entry name" value="HutI"/>
</dbReference>
<feature type="binding site" evidence="7">
    <location>
        <position position="343"/>
    </location>
    <ligand>
        <name>Zn(2+)</name>
        <dbReference type="ChEBI" id="CHEBI:29105"/>
    </ligand>
</feature>
<feature type="binding site" evidence="7">
    <location>
        <position position="100"/>
    </location>
    <ligand>
        <name>Fe(3+)</name>
        <dbReference type="ChEBI" id="CHEBI:29034"/>
    </ligand>
</feature>
<feature type="binding site" evidence="7">
    <location>
        <position position="203"/>
    </location>
    <ligand>
        <name>4-imidazolone-5-propanoate</name>
        <dbReference type="ChEBI" id="CHEBI:77893"/>
    </ligand>
</feature>
<comment type="cofactor">
    <cofactor evidence="7">
        <name>Zn(2+)</name>
        <dbReference type="ChEBI" id="CHEBI:29105"/>
    </cofactor>
    <cofactor evidence="7">
        <name>Fe(3+)</name>
        <dbReference type="ChEBI" id="CHEBI:29034"/>
    </cofactor>
    <text evidence="7">Binds 1 zinc or iron ion per subunit.</text>
</comment>
<protein>
    <recommendedName>
        <fullName evidence="1 7">Imidazolonepropionase</fullName>
        <ecNumber evidence="1 7">3.5.2.7</ecNumber>
    </recommendedName>
    <alternativeName>
        <fullName evidence="7">Imidazolone-5-propionate hydrolase</fullName>
    </alternativeName>
</protein>
<feature type="binding site" evidence="7">
    <location>
        <position position="345"/>
    </location>
    <ligand>
        <name>N-formimidoyl-L-glutamate</name>
        <dbReference type="ChEBI" id="CHEBI:58928"/>
    </ligand>
</feature>
<keyword evidence="2 7" id="KW-0479">Metal-binding</keyword>
<keyword evidence="6 7" id="KW-0408">Iron</keyword>
<comment type="subcellular location">
    <subcellularLocation>
        <location evidence="7">Cytoplasm</location>
    </subcellularLocation>
</comment>
<dbReference type="EMBL" id="JAVDWR010000003">
    <property type="protein sequence ID" value="MDR7120436.1"/>
    <property type="molecule type" value="Genomic_DNA"/>
</dbReference>
<feature type="binding site" evidence="7">
    <location>
        <position position="98"/>
    </location>
    <ligand>
        <name>Fe(3+)</name>
        <dbReference type="ChEBI" id="CHEBI:29034"/>
    </ligand>
</feature>
<comment type="similarity">
    <text evidence="7">Belongs to the metallo-dependent hydrolases superfamily. HutI family.</text>
</comment>
<feature type="binding site" evidence="7">
    <location>
        <position position="100"/>
    </location>
    <ligand>
        <name>Zn(2+)</name>
        <dbReference type="ChEBI" id="CHEBI:29105"/>
    </ligand>
</feature>
<accession>A0ABU1VXJ7</accession>
<evidence type="ECO:0000313" key="9">
    <source>
        <dbReference type="EMBL" id="MDR7120436.1"/>
    </source>
</evidence>
<dbReference type="Proteomes" id="UP001257909">
    <property type="component" value="Unassembled WGS sequence"/>
</dbReference>
<dbReference type="HAMAP" id="MF_00372">
    <property type="entry name" value="HutI"/>
    <property type="match status" value="1"/>
</dbReference>
<dbReference type="Pfam" id="PF01979">
    <property type="entry name" value="Amidohydro_1"/>
    <property type="match status" value="1"/>
</dbReference>
<feature type="binding site" evidence="7">
    <location>
        <position position="268"/>
    </location>
    <ligand>
        <name>Zn(2+)</name>
        <dbReference type="ChEBI" id="CHEBI:29105"/>
    </ligand>
</feature>
<evidence type="ECO:0000313" key="10">
    <source>
        <dbReference type="Proteomes" id="UP001257909"/>
    </source>
</evidence>
<gene>
    <name evidence="7" type="primary">hutI</name>
    <name evidence="9" type="ORF">J2W69_001370</name>
</gene>
<dbReference type="Gene3D" id="3.20.20.140">
    <property type="entry name" value="Metal-dependent hydrolases"/>
    <property type="match status" value="1"/>
</dbReference>
<evidence type="ECO:0000256" key="1">
    <source>
        <dbReference type="ARBA" id="ARBA00012864"/>
    </source>
</evidence>
<sequence>MYIQVVRVELISALKNQAKSHEGDEMQVFDAIWINVNLATMTDNGQPYGAIPHGALAVKGSRIAWLGPKAELPETDLLSTPLYDGKGQWLLPGLIDCHTHLVYAGSRANEFEMRLNGATYQQIAEAGGGIKSTVAATRAASHEDLFVLSKQRLNALLSQGVTTVEIKSGYGLDLETEQKILEVAAELDRTHPIDIQKTFLGAHALPLEYAGRPDDYIQFVVEQMLPQLHQLGLVDAVDVFCEGIGFSVEQSRLLFEKAKTLGLPVKAHAEQLSHLGGASLVAEFNGLSADHIEYLQEQDVLAMKAAGTVAVLLPGAFYFLRETKLPPFELLRKHQVPMAISTDLNPGTSPFCNLLLMLNMACTLFRFTPEEAIAGVTRHAAAALGKTDRGTLAVGQQADFGLYQISQPAELCYQFGVNTLTQLVKAGRDVNLRGLS</sequence>
<comment type="function">
    <text evidence="7">Catalyzes the hydrolytic cleavage of the carbon-nitrogen bond in imidazolone-5-propanoate to yield N-formimidoyl-L-glutamate. It is the third step in the universal histidine degradation pathway.</text>
</comment>
<reference evidence="9 10" key="1">
    <citation type="submission" date="2023-07" db="EMBL/GenBank/DDBJ databases">
        <title>Sorghum-associated microbial communities from plants grown in Nebraska, USA.</title>
        <authorList>
            <person name="Schachtman D."/>
        </authorList>
    </citation>
    <scope>NUCLEOTIDE SEQUENCE [LARGE SCALE GENOMIC DNA]</scope>
    <source>
        <strain evidence="9 10">4138</strain>
    </source>
</reference>
<dbReference type="PANTHER" id="PTHR42752">
    <property type="entry name" value="IMIDAZOLONEPROPIONASE"/>
    <property type="match status" value="1"/>
</dbReference>
<feature type="binding site" evidence="7">
    <location>
        <position position="170"/>
    </location>
    <ligand>
        <name>4-imidazolone-5-propanoate</name>
        <dbReference type="ChEBI" id="CHEBI:77893"/>
    </ligand>
</feature>
<organism evidence="9 10">
    <name type="scientific">Rheinheimera soli</name>
    <dbReference type="NCBI Taxonomy" id="443616"/>
    <lineage>
        <taxon>Bacteria</taxon>
        <taxon>Pseudomonadati</taxon>
        <taxon>Pseudomonadota</taxon>
        <taxon>Gammaproteobacteria</taxon>
        <taxon>Chromatiales</taxon>
        <taxon>Chromatiaceae</taxon>
        <taxon>Rheinheimera</taxon>
    </lineage>
</organism>
<keyword evidence="7" id="KW-0963">Cytoplasm</keyword>
<evidence type="ECO:0000256" key="2">
    <source>
        <dbReference type="ARBA" id="ARBA00022723"/>
    </source>
</evidence>
<dbReference type="NCBIfam" id="TIGR01224">
    <property type="entry name" value="hutI"/>
    <property type="match status" value="1"/>
</dbReference>
<dbReference type="InterPro" id="IPR011059">
    <property type="entry name" value="Metal-dep_hydrolase_composite"/>
</dbReference>
<dbReference type="PANTHER" id="PTHR42752:SF1">
    <property type="entry name" value="IMIDAZOLONEPROPIONASE-RELATED"/>
    <property type="match status" value="1"/>
</dbReference>
<evidence type="ECO:0000256" key="6">
    <source>
        <dbReference type="ARBA" id="ARBA00023004"/>
    </source>
</evidence>
<keyword evidence="10" id="KW-1185">Reference proteome</keyword>
<evidence type="ECO:0000256" key="3">
    <source>
        <dbReference type="ARBA" id="ARBA00022801"/>
    </source>
</evidence>
<dbReference type="Gene3D" id="2.30.40.10">
    <property type="entry name" value="Urease, subunit C, domain 1"/>
    <property type="match status" value="1"/>
</dbReference>
<dbReference type="RefSeq" id="WP_310275893.1">
    <property type="nucleotide sequence ID" value="NZ_JAVDWR010000003.1"/>
</dbReference>
<feature type="domain" description="Amidohydrolase-related" evidence="8">
    <location>
        <begin position="90"/>
        <end position="403"/>
    </location>
</feature>
<dbReference type="SUPFAM" id="SSF51556">
    <property type="entry name" value="Metallo-dependent hydrolases"/>
    <property type="match status" value="1"/>
</dbReference>
<feature type="binding site" evidence="7">
    <location>
        <position position="107"/>
    </location>
    <ligand>
        <name>4-imidazolone-5-propanoate</name>
        <dbReference type="ChEBI" id="CHEBI:77893"/>
    </ligand>
</feature>
<evidence type="ECO:0000256" key="7">
    <source>
        <dbReference type="HAMAP-Rule" id="MF_00372"/>
    </source>
</evidence>
<dbReference type="CDD" id="cd01296">
    <property type="entry name" value="Imidazolone-5PH"/>
    <property type="match status" value="1"/>
</dbReference>
<keyword evidence="5 7" id="KW-0862">Zinc</keyword>
<keyword evidence="4 7" id="KW-0369">Histidine metabolism</keyword>
<feature type="binding site" evidence="7">
    <location>
        <position position="271"/>
    </location>
    <ligand>
        <name>4-imidazolone-5-propanoate</name>
        <dbReference type="ChEBI" id="CHEBI:77893"/>
    </ligand>
</feature>
<evidence type="ECO:0000259" key="8">
    <source>
        <dbReference type="Pfam" id="PF01979"/>
    </source>
</evidence>
<comment type="pathway">
    <text evidence="7">Amino-acid degradation; L-histidine degradation into L-glutamate; N-formimidoyl-L-glutamate from L-histidine: step 3/3.</text>
</comment>
<dbReference type="InterPro" id="IPR006680">
    <property type="entry name" value="Amidohydro-rel"/>
</dbReference>
<dbReference type="SUPFAM" id="SSF51338">
    <property type="entry name" value="Composite domain of metallo-dependent hydrolases"/>
    <property type="match status" value="1"/>
</dbReference>
<evidence type="ECO:0000256" key="4">
    <source>
        <dbReference type="ARBA" id="ARBA00022808"/>
    </source>
</evidence>
<feature type="binding site" evidence="7">
    <location>
        <position position="348"/>
    </location>
    <ligand>
        <name>4-imidazolone-5-propanoate</name>
        <dbReference type="ChEBI" id="CHEBI:77893"/>
    </ligand>
</feature>
<evidence type="ECO:0000256" key="5">
    <source>
        <dbReference type="ARBA" id="ARBA00022833"/>
    </source>
</evidence>
<dbReference type="EC" id="3.5.2.7" evidence="1 7"/>
<comment type="caution">
    <text evidence="9">The sequence shown here is derived from an EMBL/GenBank/DDBJ whole genome shotgun (WGS) entry which is preliminary data.</text>
</comment>
<name>A0ABU1VXJ7_9GAMM</name>
<keyword evidence="3 7" id="KW-0378">Hydrolase</keyword>
<dbReference type="InterPro" id="IPR032466">
    <property type="entry name" value="Metal_Hydrolase"/>
</dbReference>